<comment type="caution">
    <text evidence="1">The sequence shown here is derived from an EMBL/GenBank/DDBJ whole genome shotgun (WGS) entry which is preliminary data.</text>
</comment>
<dbReference type="RefSeq" id="WP_148919984.1">
    <property type="nucleotide sequence ID" value="NZ_VTAV01000011.1"/>
</dbReference>
<name>A0A5D4H7C9_9SPHI</name>
<reference evidence="1 2" key="1">
    <citation type="submission" date="2019-08" db="EMBL/GenBank/DDBJ databases">
        <title>Phlebobacter frassis gen. nov. sp. nov., a new member of family Sphingobacteriaceae isolated from sand fly rearing media.</title>
        <authorList>
            <person name="Kakumanu M.L."/>
            <person name="Marayati B.F."/>
            <person name="Wada-Katsumata A."/>
            <person name="Wasserberg G."/>
            <person name="Schal C."/>
            <person name="Apperson C.S."/>
            <person name="Ponnusamy L."/>
        </authorList>
    </citation>
    <scope>NUCLEOTIDE SEQUENCE [LARGE SCALE GENOMIC DNA]</scope>
    <source>
        <strain evidence="1 2">SSI9</strain>
    </source>
</reference>
<dbReference type="PROSITE" id="PS51257">
    <property type="entry name" value="PROKAR_LIPOPROTEIN"/>
    <property type="match status" value="1"/>
</dbReference>
<accession>A0A5D4H7C9</accession>
<evidence type="ECO:0000313" key="2">
    <source>
        <dbReference type="Proteomes" id="UP000322362"/>
    </source>
</evidence>
<sequence length="407" mass="45476">MKRNRILTYCALGAVLLASCKDSPNEPDTTEKISTEYSVWVTSAAGSYILTTDDLMKDTLLTPAGNKGIDISGYLPAAWYGVYAYNYQGKFYVSNDGTRFSQLEIQDNATMKETNNYAFSSAFYLGKVLSEITSKDELVMTKTAGTYNETKNVLEQPIYFMDVNTMKLNNTLTVDIPFLDYTPLTPDNTPYIAPYMVPTSFTVRGDKLFVGHKYRGSDGTGNKDILDSTLVYVCDYPSMANGKLLKDPRGGVVAGHWEVNNTTFLDDNNDLYFLTKKIGPETYGLVRIKAGETEIDKDYFFDLKDYNIFKNTSSSTIQKLGNGKAYISPFVVDPANKKVTADLRILTGGAEPKTTMNLMENGKLYDVFKTDASKWYIYEYDPATNAVRRGAEIDGGITHVYHVNKLK</sequence>
<protein>
    <recommendedName>
        <fullName evidence="3">DUF4374 domain-containing protein</fullName>
    </recommendedName>
</protein>
<keyword evidence="2" id="KW-1185">Reference proteome</keyword>
<gene>
    <name evidence="1" type="ORF">FXV77_14665</name>
</gene>
<evidence type="ECO:0008006" key="3">
    <source>
        <dbReference type="Google" id="ProtNLM"/>
    </source>
</evidence>
<organism evidence="1 2">
    <name type="scientific">Sphingobacterium phlebotomi</name>
    <dbReference type="NCBI Taxonomy" id="2605433"/>
    <lineage>
        <taxon>Bacteria</taxon>
        <taxon>Pseudomonadati</taxon>
        <taxon>Bacteroidota</taxon>
        <taxon>Sphingobacteriia</taxon>
        <taxon>Sphingobacteriales</taxon>
        <taxon>Sphingobacteriaceae</taxon>
        <taxon>Sphingobacterium</taxon>
    </lineage>
</organism>
<dbReference type="Proteomes" id="UP000322362">
    <property type="component" value="Unassembled WGS sequence"/>
</dbReference>
<dbReference type="AlphaFoldDB" id="A0A5D4H7C9"/>
<proteinExistence type="predicted"/>
<evidence type="ECO:0000313" key="1">
    <source>
        <dbReference type="EMBL" id="TYR34710.1"/>
    </source>
</evidence>
<dbReference type="EMBL" id="VTAV01000011">
    <property type="protein sequence ID" value="TYR34710.1"/>
    <property type="molecule type" value="Genomic_DNA"/>
</dbReference>